<keyword evidence="4" id="KW-0813">Transport</keyword>
<dbReference type="Gene3D" id="1.10.490.10">
    <property type="entry name" value="Globins"/>
    <property type="match status" value="1"/>
</dbReference>
<dbReference type="PROSITE" id="PS51085">
    <property type="entry name" value="2FE2S_FER_2"/>
    <property type="match status" value="1"/>
</dbReference>
<keyword evidence="4" id="KW-0479">Metal-binding</keyword>
<dbReference type="InterPro" id="IPR050697">
    <property type="entry name" value="Adenylyl/Guanylyl_Cyclase_3/4"/>
</dbReference>
<keyword evidence="3" id="KW-0472">Membrane</keyword>
<evidence type="ECO:0000256" key="2">
    <source>
        <dbReference type="ARBA" id="ARBA00022475"/>
    </source>
</evidence>
<accession>A0ABP8GVJ0</accession>
<dbReference type="InterPro" id="IPR012675">
    <property type="entry name" value="Beta-grasp_dom_sf"/>
</dbReference>
<keyword evidence="4" id="KW-0561">Oxygen transport</keyword>
<dbReference type="RefSeq" id="WP_345535585.1">
    <property type="nucleotide sequence ID" value="NZ_BAABGJ010000002.1"/>
</dbReference>
<dbReference type="CDD" id="cd00207">
    <property type="entry name" value="fer2"/>
    <property type="match status" value="1"/>
</dbReference>
<evidence type="ECO:0000259" key="7">
    <source>
        <dbReference type="PROSITE" id="PS51085"/>
    </source>
</evidence>
<dbReference type="PROSITE" id="PS50125">
    <property type="entry name" value="GUANYLATE_CYCLASE_2"/>
    <property type="match status" value="1"/>
</dbReference>
<dbReference type="InterPro" id="IPR001041">
    <property type="entry name" value="2Fe-2S_ferredoxin-type"/>
</dbReference>
<evidence type="ECO:0000313" key="9">
    <source>
        <dbReference type="Proteomes" id="UP001500975"/>
    </source>
</evidence>
<feature type="domain" description="Globin" evidence="5">
    <location>
        <begin position="302"/>
        <end position="436"/>
    </location>
</feature>
<evidence type="ECO:0000313" key="8">
    <source>
        <dbReference type="EMBL" id="GAA4330576.1"/>
    </source>
</evidence>
<proteinExistence type="inferred from homology"/>
<keyword evidence="9" id="KW-1185">Reference proteome</keyword>
<dbReference type="Pfam" id="PF00111">
    <property type="entry name" value="Fer2"/>
    <property type="match status" value="1"/>
</dbReference>
<evidence type="ECO:0000256" key="1">
    <source>
        <dbReference type="ARBA" id="ARBA00004651"/>
    </source>
</evidence>
<dbReference type="InterPro" id="IPR029787">
    <property type="entry name" value="Nucleotide_cyclase"/>
</dbReference>
<dbReference type="SUPFAM" id="SSF55073">
    <property type="entry name" value="Nucleotide cyclase"/>
    <property type="match status" value="1"/>
</dbReference>
<evidence type="ECO:0000256" key="4">
    <source>
        <dbReference type="RuleBase" id="RU000356"/>
    </source>
</evidence>
<protein>
    <recommendedName>
        <fullName evidence="10">Adenylate cyclase</fullName>
    </recommendedName>
</protein>
<evidence type="ECO:0000259" key="5">
    <source>
        <dbReference type="PROSITE" id="PS01033"/>
    </source>
</evidence>
<comment type="subcellular location">
    <subcellularLocation>
        <location evidence="1">Cell membrane</location>
        <topology evidence="1">Multi-pass membrane protein</topology>
    </subcellularLocation>
</comment>
<dbReference type="CDD" id="cd07302">
    <property type="entry name" value="CHD"/>
    <property type="match status" value="1"/>
</dbReference>
<feature type="domain" description="Guanylate cyclase" evidence="6">
    <location>
        <begin position="120"/>
        <end position="253"/>
    </location>
</feature>
<comment type="similarity">
    <text evidence="4">Belongs to the globin family.</text>
</comment>
<keyword evidence="4" id="KW-0349">Heme</keyword>
<sequence length="437" mass="48064">MTKIVYTGEDKAAAVADPAMTILDVSIAHKIPHVRACGGHGRCTTCRVRIREGIHNVSARTPREVEVASALRWDGFTRLACQTRVSGDVTLERLVKSPADMSSLQLEEASVAPSQERTLAVLFCDIRNFTAFVDTHLAYDVVHILNRFFKAVGDAILFNNGVIYQYVGDQIVGLFGVGGDPPQKSCLDTIRAGLGMLSALDDLNAQLSDEFATALQIGIGAHFGPLVAGMIGHPDHRQFAVVGDAMNIASRIEDANKTLGTRFLMSEALFDQVPQAPLQVRRTQVVLKGKLGAFQLVEAIGYCEPDSALLVQSTVGLLLQHQKRFTQDLYRRLFDLAPSVKGLFRDDMESQGQMLAHMIQFLVQAMSRPELITLGLRDLGRRHDAYGVAADHYLAFRQAFLEAARGILDERFTPPVERAWAGTIDMIIEVMRRPPSP</sequence>
<dbReference type="Pfam" id="PF00042">
    <property type="entry name" value="Globin"/>
    <property type="match status" value="1"/>
</dbReference>
<dbReference type="SUPFAM" id="SSF54292">
    <property type="entry name" value="2Fe-2S ferredoxin-like"/>
    <property type="match status" value="1"/>
</dbReference>
<dbReference type="Proteomes" id="UP001500975">
    <property type="component" value="Unassembled WGS sequence"/>
</dbReference>
<dbReference type="Gene3D" id="3.30.70.1230">
    <property type="entry name" value="Nucleotide cyclase"/>
    <property type="match status" value="1"/>
</dbReference>
<evidence type="ECO:0000256" key="3">
    <source>
        <dbReference type="ARBA" id="ARBA00023136"/>
    </source>
</evidence>
<evidence type="ECO:0008006" key="10">
    <source>
        <dbReference type="Google" id="ProtNLM"/>
    </source>
</evidence>
<dbReference type="SMART" id="SM00044">
    <property type="entry name" value="CYCc"/>
    <property type="match status" value="1"/>
</dbReference>
<keyword evidence="4" id="KW-0408">Iron</keyword>
<dbReference type="InterPro" id="IPR001054">
    <property type="entry name" value="A/G_cyclase"/>
</dbReference>
<dbReference type="InterPro" id="IPR012292">
    <property type="entry name" value="Globin/Proto"/>
</dbReference>
<dbReference type="SUPFAM" id="SSF46458">
    <property type="entry name" value="Globin-like"/>
    <property type="match status" value="1"/>
</dbReference>
<dbReference type="PANTHER" id="PTHR43081:SF17">
    <property type="entry name" value="BLL5647 PROTEIN"/>
    <property type="match status" value="1"/>
</dbReference>
<dbReference type="InterPro" id="IPR009050">
    <property type="entry name" value="Globin-like_sf"/>
</dbReference>
<evidence type="ECO:0000259" key="6">
    <source>
        <dbReference type="PROSITE" id="PS50125"/>
    </source>
</evidence>
<dbReference type="Gene3D" id="3.10.20.30">
    <property type="match status" value="1"/>
</dbReference>
<comment type="caution">
    <text evidence="8">The sequence shown here is derived from an EMBL/GenBank/DDBJ whole genome shotgun (WGS) entry which is preliminary data.</text>
</comment>
<dbReference type="InterPro" id="IPR000971">
    <property type="entry name" value="Globin"/>
</dbReference>
<feature type="domain" description="2Fe-2S ferredoxin-type" evidence="7">
    <location>
        <begin position="2"/>
        <end position="97"/>
    </location>
</feature>
<reference evidence="9" key="1">
    <citation type="journal article" date="2019" name="Int. J. Syst. Evol. Microbiol.">
        <title>The Global Catalogue of Microorganisms (GCM) 10K type strain sequencing project: providing services to taxonomists for standard genome sequencing and annotation.</title>
        <authorList>
            <consortium name="The Broad Institute Genomics Platform"/>
            <consortium name="The Broad Institute Genome Sequencing Center for Infectious Disease"/>
            <person name="Wu L."/>
            <person name="Ma J."/>
        </authorList>
    </citation>
    <scope>NUCLEOTIDE SEQUENCE [LARGE SCALE GENOMIC DNA]</scope>
    <source>
        <strain evidence="9">JCM 17804</strain>
    </source>
</reference>
<dbReference type="PROSITE" id="PS01033">
    <property type="entry name" value="GLOBIN"/>
    <property type="match status" value="1"/>
</dbReference>
<dbReference type="Pfam" id="PF00211">
    <property type="entry name" value="Guanylate_cyc"/>
    <property type="match status" value="1"/>
</dbReference>
<dbReference type="PANTHER" id="PTHR43081">
    <property type="entry name" value="ADENYLATE CYCLASE, TERMINAL-DIFFERENTIATION SPECIFIC-RELATED"/>
    <property type="match status" value="1"/>
</dbReference>
<gene>
    <name evidence="8" type="ORF">GCM10023165_04380</name>
</gene>
<organism evidence="8 9">
    <name type="scientific">Variovorax defluvii</name>
    <dbReference type="NCBI Taxonomy" id="913761"/>
    <lineage>
        <taxon>Bacteria</taxon>
        <taxon>Pseudomonadati</taxon>
        <taxon>Pseudomonadota</taxon>
        <taxon>Betaproteobacteria</taxon>
        <taxon>Burkholderiales</taxon>
        <taxon>Comamonadaceae</taxon>
        <taxon>Variovorax</taxon>
    </lineage>
</organism>
<keyword evidence="2" id="KW-1003">Cell membrane</keyword>
<name>A0ABP8GVJ0_9BURK</name>
<dbReference type="EMBL" id="BAABGJ010000002">
    <property type="protein sequence ID" value="GAA4330576.1"/>
    <property type="molecule type" value="Genomic_DNA"/>
</dbReference>
<dbReference type="InterPro" id="IPR036010">
    <property type="entry name" value="2Fe-2S_ferredoxin-like_sf"/>
</dbReference>